<protein>
    <submittedName>
        <fullName evidence="4">Phosphoribosyltransferase</fullName>
    </submittedName>
</protein>
<dbReference type="Pfam" id="PF00156">
    <property type="entry name" value="Pribosyltran"/>
    <property type="match status" value="1"/>
</dbReference>
<dbReference type="Gene3D" id="3.40.50.2020">
    <property type="match status" value="1"/>
</dbReference>
<evidence type="ECO:0000259" key="3">
    <source>
        <dbReference type="Pfam" id="PF18912"/>
    </source>
</evidence>
<proteinExistence type="inferred from homology"/>
<dbReference type="CDD" id="cd06223">
    <property type="entry name" value="PRTases_typeI"/>
    <property type="match status" value="1"/>
</dbReference>
<evidence type="ECO:0000313" key="5">
    <source>
        <dbReference type="Proteomes" id="UP000008888"/>
    </source>
</evidence>
<dbReference type="InterPro" id="IPR000836">
    <property type="entry name" value="PRTase_dom"/>
</dbReference>
<dbReference type="GO" id="GO:0016757">
    <property type="term" value="F:glycosyltransferase activity"/>
    <property type="evidence" value="ECO:0007669"/>
    <property type="project" value="UniProtKB-KW"/>
</dbReference>
<feature type="domain" description="Phosphoribosyltransferase" evidence="2">
    <location>
        <begin position="140"/>
        <end position="229"/>
    </location>
</feature>
<keyword evidence="4" id="KW-0808">Transferase</keyword>
<reference key="2">
    <citation type="submission" date="2011-05" db="EMBL/GenBank/DDBJ databases">
        <title>Complete genome sequence of the aerobic marine methanotroph Methylomonas methanica MC09.</title>
        <authorList>
            <person name="Boden R."/>
            <person name="Cunliffe M."/>
            <person name="Scanlan J."/>
            <person name="Moussard H."/>
            <person name="Kits K.D."/>
            <person name="Klotz M."/>
            <person name="Jetten M."/>
            <person name="Vuilleumier S."/>
            <person name="Han J."/>
            <person name="Peters L."/>
            <person name="Mikhailova N."/>
            <person name="Teshima H."/>
            <person name="Tapia R."/>
            <person name="Kyrpides N."/>
            <person name="Ivanova N."/>
            <person name="Pagani I."/>
            <person name="Cheng J.-F."/>
            <person name="Goodwin L."/>
            <person name="Han C."/>
            <person name="Hauser L."/>
            <person name="Land M."/>
            <person name="Lapidus A."/>
            <person name="Lucas S."/>
            <person name="Pitluck S."/>
            <person name="Woyke T."/>
            <person name="Stein L.Y."/>
            <person name="Murrell C."/>
        </authorList>
    </citation>
    <scope>NUCLEOTIDE SEQUENCE</scope>
    <source>
        <strain>MC09</strain>
    </source>
</reference>
<dbReference type="KEGG" id="mmt:Metme_3162"/>
<dbReference type="InterPro" id="IPR029057">
    <property type="entry name" value="PRTase-like"/>
</dbReference>
<keyword evidence="4" id="KW-0328">Glycosyltransferase</keyword>
<dbReference type="InterPro" id="IPR044005">
    <property type="entry name" value="DZR_2"/>
</dbReference>
<dbReference type="SUPFAM" id="SSF53271">
    <property type="entry name" value="PRTase-like"/>
    <property type="match status" value="1"/>
</dbReference>
<organism evidence="4 5">
    <name type="scientific">Methylomonas methanica (strain DSM 25384 / MC09)</name>
    <dbReference type="NCBI Taxonomy" id="857087"/>
    <lineage>
        <taxon>Bacteria</taxon>
        <taxon>Pseudomonadati</taxon>
        <taxon>Pseudomonadota</taxon>
        <taxon>Gammaproteobacteria</taxon>
        <taxon>Methylococcales</taxon>
        <taxon>Methylococcaceae</taxon>
        <taxon>Methylomonas</taxon>
    </lineage>
</organism>
<dbReference type="Proteomes" id="UP000008888">
    <property type="component" value="Chromosome"/>
</dbReference>
<reference evidence="4 5" key="1">
    <citation type="journal article" date="2011" name="J. Bacteriol.">
        <title>Complete Genome Sequence of the Aerobic Marine Methanotroph Methylomonas methanica MC09.</title>
        <authorList>
            <person name="Boden R."/>
            <person name="Cunliffe M."/>
            <person name="Scanlan J."/>
            <person name="Moussard H."/>
            <person name="Kits K.D."/>
            <person name="Klotz M.G."/>
            <person name="Jetten M.S."/>
            <person name="Vuilleumier S."/>
            <person name="Han J."/>
            <person name="Peters L."/>
            <person name="Mikhailova N."/>
            <person name="Teshima H."/>
            <person name="Tapia R."/>
            <person name="Kyrpides N."/>
            <person name="Ivanova N."/>
            <person name="Pagani I."/>
            <person name="Cheng J.F."/>
            <person name="Goodwin L."/>
            <person name="Han C."/>
            <person name="Hauser L."/>
            <person name="Land M.L."/>
            <person name="Lapidus A."/>
            <person name="Lucas S."/>
            <person name="Pitluck S."/>
            <person name="Woyke T."/>
            <person name="Stein L."/>
            <person name="Murrell J.C."/>
        </authorList>
    </citation>
    <scope>NUCLEOTIDE SEQUENCE [LARGE SCALE GENOMIC DNA]</scope>
    <source>
        <strain evidence="4 5">MC09</strain>
    </source>
</reference>
<dbReference type="EMBL" id="CP002738">
    <property type="protein sequence ID" value="AEG01537.1"/>
    <property type="molecule type" value="Genomic_DNA"/>
</dbReference>
<accession>G0A3R5</accession>
<evidence type="ECO:0000313" key="4">
    <source>
        <dbReference type="EMBL" id="AEG01537.1"/>
    </source>
</evidence>
<dbReference type="Pfam" id="PF18912">
    <property type="entry name" value="DZR_2"/>
    <property type="match status" value="1"/>
</dbReference>
<keyword evidence="5" id="KW-1185">Reference proteome</keyword>
<dbReference type="HOGENOM" id="CLU_054549_0_0_6"/>
<reference evidence="5" key="3">
    <citation type="submission" date="2011-05" db="EMBL/GenBank/DDBJ databases">
        <title>Complete sequence of Methylomonas methanica MC09.</title>
        <authorList>
            <consortium name="US DOE Joint Genome Institute"/>
            <person name="Lucas S."/>
            <person name="Han J."/>
            <person name="Lapidus A."/>
            <person name="Cheng J.-F."/>
            <person name="Goodwin L."/>
            <person name="Pitluck S."/>
            <person name="Peters L."/>
            <person name="Mikhailova N."/>
            <person name="Teshima H."/>
            <person name="Han C."/>
            <person name="Tapia R."/>
            <person name="Land M."/>
            <person name="Hauser L."/>
            <person name="Kyrpides N."/>
            <person name="Ivanova N."/>
            <person name="Pagani I."/>
            <person name="Stein L."/>
            <person name="Woyke T."/>
        </authorList>
    </citation>
    <scope>NUCLEOTIDE SEQUENCE [LARGE SCALE GENOMIC DNA]</scope>
    <source>
        <strain evidence="5">MC09</strain>
    </source>
</reference>
<evidence type="ECO:0000256" key="1">
    <source>
        <dbReference type="ARBA" id="ARBA00008007"/>
    </source>
</evidence>
<dbReference type="STRING" id="857087.Metme_3162"/>
<dbReference type="PANTHER" id="PTHR47505:SF1">
    <property type="entry name" value="DNA UTILIZATION PROTEIN YHGH"/>
    <property type="match status" value="1"/>
</dbReference>
<feature type="domain" description="Double zinc ribbon" evidence="3">
    <location>
        <begin position="13"/>
        <end position="66"/>
    </location>
</feature>
<gene>
    <name evidence="4" type="ordered locus">Metme_3162</name>
</gene>
<comment type="similarity">
    <text evidence="1">Belongs to the ComF/GntX family.</text>
</comment>
<dbReference type="PANTHER" id="PTHR47505">
    <property type="entry name" value="DNA UTILIZATION PROTEIN YHGH"/>
    <property type="match status" value="1"/>
</dbReference>
<name>G0A3R5_METMM</name>
<dbReference type="InterPro" id="IPR051910">
    <property type="entry name" value="ComF/GntX_DNA_util-trans"/>
</dbReference>
<sequence>MNNWLNIIQNKCLPSRCMFCGQPGFNELDLCQACFNDLPRNYNCCYRCAEHFETALLSPQLCGRCLKKTPSFDETHAPFLYSDALRFLITQLKFNRQFKHARLLGTLLAWHLAENVELPECIVPVPLHRNRYRERGFNQSIEIARHLSAQLSLPLELNYCVRTRDTAHQTGLPAKQRNKNMRHAFTISQALTYRHIAIVDDVMTTGATVASLASALKKQGANRVDIWVCARA</sequence>
<evidence type="ECO:0000259" key="2">
    <source>
        <dbReference type="Pfam" id="PF00156"/>
    </source>
</evidence>
<dbReference type="eggNOG" id="COG1040">
    <property type="taxonomic scope" value="Bacteria"/>
</dbReference>
<dbReference type="AlphaFoldDB" id="G0A3R5"/>